<organism evidence="1 2">
    <name type="scientific">Dentiscutata erythropus</name>
    <dbReference type="NCBI Taxonomy" id="1348616"/>
    <lineage>
        <taxon>Eukaryota</taxon>
        <taxon>Fungi</taxon>
        <taxon>Fungi incertae sedis</taxon>
        <taxon>Mucoromycota</taxon>
        <taxon>Glomeromycotina</taxon>
        <taxon>Glomeromycetes</taxon>
        <taxon>Diversisporales</taxon>
        <taxon>Gigasporaceae</taxon>
        <taxon>Dentiscutata</taxon>
    </lineage>
</organism>
<dbReference type="EMBL" id="CAJVPY010051609">
    <property type="protein sequence ID" value="CAG8814684.1"/>
    <property type="molecule type" value="Genomic_DNA"/>
</dbReference>
<feature type="non-terminal residue" evidence="1">
    <location>
        <position position="1"/>
    </location>
</feature>
<sequence>INWPSNSSDLNPIENLWSIVKGKVEKRWPKNLTELEWFMVEEWKKISESILENLVGSMKERCKFIIEKNEELNDKNDKEVYRPLGGGFQTDNNSRNYERIIIQRLAYNTEYNTLEISDSSEFNIEINNQNINSLQDFEQEVLNNYLDQIKFDTESNHNSELEFEPKIMAIIIKSNKFSGSSKEDLQE</sequence>
<dbReference type="Proteomes" id="UP000789405">
    <property type="component" value="Unassembled WGS sequence"/>
</dbReference>
<feature type="non-terminal residue" evidence="1">
    <location>
        <position position="187"/>
    </location>
</feature>
<evidence type="ECO:0000313" key="2">
    <source>
        <dbReference type="Proteomes" id="UP000789405"/>
    </source>
</evidence>
<name>A0A9N9P8E7_9GLOM</name>
<reference evidence="1" key="1">
    <citation type="submission" date="2021-06" db="EMBL/GenBank/DDBJ databases">
        <authorList>
            <person name="Kallberg Y."/>
            <person name="Tangrot J."/>
            <person name="Rosling A."/>
        </authorList>
    </citation>
    <scope>NUCLEOTIDE SEQUENCE</scope>
    <source>
        <strain evidence="1">MA453B</strain>
    </source>
</reference>
<dbReference type="InterPro" id="IPR036397">
    <property type="entry name" value="RNaseH_sf"/>
</dbReference>
<evidence type="ECO:0000313" key="1">
    <source>
        <dbReference type="EMBL" id="CAG8814684.1"/>
    </source>
</evidence>
<dbReference type="Gene3D" id="3.30.420.10">
    <property type="entry name" value="Ribonuclease H-like superfamily/Ribonuclease H"/>
    <property type="match status" value="1"/>
</dbReference>
<dbReference type="GO" id="GO:0003676">
    <property type="term" value="F:nucleic acid binding"/>
    <property type="evidence" value="ECO:0007669"/>
    <property type="project" value="InterPro"/>
</dbReference>
<keyword evidence="2" id="KW-1185">Reference proteome</keyword>
<accession>A0A9N9P8E7</accession>
<dbReference type="AlphaFoldDB" id="A0A9N9P8E7"/>
<gene>
    <name evidence="1" type="ORF">DERYTH_LOCUS26003</name>
</gene>
<comment type="caution">
    <text evidence="1">The sequence shown here is derived from an EMBL/GenBank/DDBJ whole genome shotgun (WGS) entry which is preliminary data.</text>
</comment>
<proteinExistence type="predicted"/>
<protein>
    <submittedName>
        <fullName evidence="1">1117_t:CDS:1</fullName>
    </submittedName>
</protein>
<dbReference type="OrthoDB" id="2390834at2759"/>